<dbReference type="InterPro" id="IPR036179">
    <property type="entry name" value="Ig-like_dom_sf"/>
</dbReference>
<sequence length="88" mass="9264">MKCSVLVVGTGCVVTGEARRDKGVANYEVEDVEVNVQVENNTTVSTLTLADAQVYNSGTYTCSPANAKPASIRVHVLSGEYIGVGLED</sequence>
<accession>A0AAE1NUP6</accession>
<dbReference type="InterPro" id="IPR013783">
    <property type="entry name" value="Ig-like_fold"/>
</dbReference>
<evidence type="ECO:0000313" key="1">
    <source>
        <dbReference type="EMBL" id="KAK4296473.1"/>
    </source>
</evidence>
<name>A0AAE1NUP6_9EUCA</name>
<proteinExistence type="predicted"/>
<dbReference type="Gene3D" id="2.60.40.10">
    <property type="entry name" value="Immunoglobulins"/>
    <property type="match status" value="1"/>
</dbReference>
<protein>
    <submittedName>
        <fullName evidence="1">Uncharacterized protein</fullName>
    </submittedName>
</protein>
<dbReference type="Proteomes" id="UP001292094">
    <property type="component" value="Unassembled WGS sequence"/>
</dbReference>
<gene>
    <name evidence="1" type="ORF">Pmani_031034</name>
</gene>
<dbReference type="SUPFAM" id="SSF48726">
    <property type="entry name" value="Immunoglobulin"/>
    <property type="match status" value="1"/>
</dbReference>
<comment type="caution">
    <text evidence="1">The sequence shown here is derived from an EMBL/GenBank/DDBJ whole genome shotgun (WGS) entry which is preliminary data.</text>
</comment>
<keyword evidence="2" id="KW-1185">Reference proteome</keyword>
<reference evidence="1" key="1">
    <citation type="submission" date="2023-11" db="EMBL/GenBank/DDBJ databases">
        <title>Genome assemblies of two species of porcelain crab, Petrolisthes cinctipes and Petrolisthes manimaculis (Anomura: Porcellanidae).</title>
        <authorList>
            <person name="Angst P."/>
        </authorList>
    </citation>
    <scope>NUCLEOTIDE SEQUENCE</scope>
    <source>
        <strain evidence="1">PB745_02</strain>
        <tissue evidence="1">Gill</tissue>
    </source>
</reference>
<dbReference type="AlphaFoldDB" id="A0AAE1NUP6"/>
<organism evidence="1 2">
    <name type="scientific">Petrolisthes manimaculis</name>
    <dbReference type="NCBI Taxonomy" id="1843537"/>
    <lineage>
        <taxon>Eukaryota</taxon>
        <taxon>Metazoa</taxon>
        <taxon>Ecdysozoa</taxon>
        <taxon>Arthropoda</taxon>
        <taxon>Crustacea</taxon>
        <taxon>Multicrustacea</taxon>
        <taxon>Malacostraca</taxon>
        <taxon>Eumalacostraca</taxon>
        <taxon>Eucarida</taxon>
        <taxon>Decapoda</taxon>
        <taxon>Pleocyemata</taxon>
        <taxon>Anomura</taxon>
        <taxon>Galatheoidea</taxon>
        <taxon>Porcellanidae</taxon>
        <taxon>Petrolisthes</taxon>
    </lineage>
</organism>
<evidence type="ECO:0000313" key="2">
    <source>
        <dbReference type="Proteomes" id="UP001292094"/>
    </source>
</evidence>
<dbReference type="EMBL" id="JAWZYT010003846">
    <property type="protein sequence ID" value="KAK4296473.1"/>
    <property type="molecule type" value="Genomic_DNA"/>
</dbReference>